<proteinExistence type="predicted"/>
<reference evidence="1 2" key="1">
    <citation type="submission" date="2022-08" db="EMBL/GenBank/DDBJ databases">
        <authorList>
            <person name="Li F."/>
        </authorList>
    </citation>
    <scope>NUCLEOTIDE SEQUENCE [LARGE SCALE GENOMIC DNA]</scope>
    <source>
        <strain evidence="1 2">10F1B-8-1</strain>
    </source>
</reference>
<evidence type="ECO:0000313" key="1">
    <source>
        <dbReference type="EMBL" id="MCS0498577.1"/>
    </source>
</evidence>
<sequence>MTVESQIEAYLAGQPEPKRTELTQLHERIRGLMPDAELWFLDGTDASGKVVSNPNVGYGRQADRDFYRVGISANTSGISVYLMGFEDRTHLPRTIGDTIGKATVTGYCVKFRKLADIDLEVLDAAIRSVP</sequence>
<protein>
    <submittedName>
        <fullName evidence="1">DUF1801 domain-containing protein</fullName>
    </submittedName>
</protein>
<organism evidence="1 2">
    <name type="scientific">Protaetiibacter mangrovi</name>
    <dbReference type="NCBI Taxonomy" id="2970926"/>
    <lineage>
        <taxon>Bacteria</taxon>
        <taxon>Bacillati</taxon>
        <taxon>Actinomycetota</taxon>
        <taxon>Actinomycetes</taxon>
        <taxon>Micrococcales</taxon>
        <taxon>Microbacteriaceae</taxon>
        <taxon>Protaetiibacter</taxon>
    </lineage>
</organism>
<keyword evidence="2" id="KW-1185">Reference proteome</keyword>
<gene>
    <name evidence="1" type="ORF">NUH29_03305</name>
</gene>
<name>A0ABT1ZD06_9MICO</name>
<evidence type="ECO:0000313" key="2">
    <source>
        <dbReference type="Proteomes" id="UP001205337"/>
    </source>
</evidence>
<comment type="caution">
    <text evidence="1">The sequence shown here is derived from an EMBL/GenBank/DDBJ whole genome shotgun (WGS) entry which is preliminary data.</text>
</comment>
<dbReference type="RefSeq" id="WP_258797537.1">
    <property type="nucleotide sequence ID" value="NZ_JANTHX010000004.1"/>
</dbReference>
<dbReference type="EMBL" id="JANTHX010000004">
    <property type="protein sequence ID" value="MCS0498577.1"/>
    <property type="molecule type" value="Genomic_DNA"/>
</dbReference>
<dbReference type="Proteomes" id="UP001205337">
    <property type="component" value="Unassembled WGS sequence"/>
</dbReference>
<accession>A0ABT1ZD06</accession>